<gene>
    <name evidence="2" type="ORF">AA0228_0511</name>
</gene>
<dbReference type="CDD" id="cd07009">
    <property type="entry name" value="cupin_BLL0285-like"/>
    <property type="match status" value="1"/>
</dbReference>
<accession>A0ABQ0Q8G8</accession>
<evidence type="ECO:0000313" key="3">
    <source>
        <dbReference type="Proteomes" id="UP001061070"/>
    </source>
</evidence>
<organism evidence="2 3">
    <name type="scientific">Gluconobacter frateurii NRIC 0228</name>
    <dbReference type="NCBI Taxonomy" id="1307946"/>
    <lineage>
        <taxon>Bacteria</taxon>
        <taxon>Pseudomonadati</taxon>
        <taxon>Pseudomonadota</taxon>
        <taxon>Alphaproteobacteria</taxon>
        <taxon>Acetobacterales</taxon>
        <taxon>Acetobacteraceae</taxon>
        <taxon>Gluconobacter</taxon>
    </lineage>
</organism>
<keyword evidence="1" id="KW-0732">Signal</keyword>
<sequence length="178" mass="19376">MSFQKRLHSLLGALSLGALPFAANAAPVEDKPSFPSIAYWDNWTDTDGVTHLTHCKFSDFHEGSLSPSADKVLLGRAHTGSASVTMRVQPPKWKGGWNESHQVQWVVPLSGIYFVQAMDGTRVELNPGDILLSEDLNATPDRAGHRGHLSGNVGDDSVALLVTQFTQAAPLHQPCHWE</sequence>
<evidence type="ECO:0000313" key="2">
    <source>
        <dbReference type="EMBL" id="GBR08950.1"/>
    </source>
</evidence>
<reference evidence="2" key="1">
    <citation type="submission" date="2013-04" db="EMBL/GenBank/DDBJ databases">
        <title>The genome sequencing project of 58 acetic acid bacteria.</title>
        <authorList>
            <person name="Okamoto-Kainuma A."/>
            <person name="Ishikawa M."/>
            <person name="Umino S."/>
            <person name="Koizumi Y."/>
            <person name="Shiwa Y."/>
            <person name="Yoshikawa H."/>
            <person name="Matsutani M."/>
            <person name="Matsushita K."/>
        </authorList>
    </citation>
    <scope>NUCLEOTIDE SEQUENCE</scope>
    <source>
        <strain evidence="2">NRIC 0228</strain>
    </source>
</reference>
<evidence type="ECO:0000256" key="1">
    <source>
        <dbReference type="SAM" id="SignalP"/>
    </source>
</evidence>
<feature type="chain" id="PRO_5047400944" description="Cupin" evidence="1">
    <location>
        <begin position="26"/>
        <end position="178"/>
    </location>
</feature>
<dbReference type="Proteomes" id="UP001061070">
    <property type="component" value="Unassembled WGS sequence"/>
</dbReference>
<protein>
    <recommendedName>
        <fullName evidence="4">Cupin</fullName>
    </recommendedName>
</protein>
<keyword evidence="3" id="KW-1185">Reference proteome</keyword>
<proteinExistence type="predicted"/>
<comment type="caution">
    <text evidence="2">The sequence shown here is derived from an EMBL/GenBank/DDBJ whole genome shotgun (WGS) entry which is preliminary data.</text>
</comment>
<name>A0ABQ0Q8G8_9PROT</name>
<dbReference type="RefSeq" id="WP_099183037.1">
    <property type="nucleotide sequence ID" value="NZ_BAQW01000003.1"/>
</dbReference>
<feature type="signal peptide" evidence="1">
    <location>
        <begin position="1"/>
        <end position="25"/>
    </location>
</feature>
<dbReference type="EMBL" id="BAQW01000003">
    <property type="protein sequence ID" value="GBR08950.1"/>
    <property type="molecule type" value="Genomic_DNA"/>
</dbReference>
<evidence type="ECO:0008006" key="4">
    <source>
        <dbReference type="Google" id="ProtNLM"/>
    </source>
</evidence>